<keyword evidence="2" id="KW-1185">Reference proteome</keyword>
<dbReference type="AlphaFoldDB" id="A0A9E6PTD9"/>
<organism evidence="1 2">
    <name type="scientific">Pseudomonas xantholysinigenes</name>
    <dbReference type="NCBI Taxonomy" id="2745490"/>
    <lineage>
        <taxon>Bacteria</taxon>
        <taxon>Pseudomonadati</taxon>
        <taxon>Pseudomonadota</taxon>
        <taxon>Gammaproteobacteria</taxon>
        <taxon>Pseudomonadales</taxon>
        <taxon>Pseudomonadaceae</taxon>
        <taxon>Pseudomonas</taxon>
    </lineage>
</organism>
<protein>
    <submittedName>
        <fullName evidence="1">Uncharacterized protein</fullName>
    </submittedName>
</protein>
<dbReference type="KEGG" id="pxn:HU772_015455"/>
<gene>
    <name evidence="1" type="ORF">HU772_015455</name>
</gene>
<name>A0A9E6PTD9_9PSED</name>
<dbReference type="RefSeq" id="WP_186659639.1">
    <property type="nucleotide sequence ID" value="NZ_CP077095.1"/>
</dbReference>
<reference evidence="1 2" key="1">
    <citation type="journal article" date="2020" name="Microorganisms">
        <title>Reliable Identification of Environmental Pseudomonas Isolates Using the rpoD Gene.</title>
        <authorList>
            <consortium name="The Broad Institute Genome Sequencing Platform"/>
            <person name="Girard L."/>
            <person name="Lood C."/>
            <person name="Rokni-Zadeh H."/>
            <person name="van Noort V."/>
            <person name="Lavigne R."/>
            <person name="De Mot R."/>
        </authorList>
    </citation>
    <scope>NUCLEOTIDE SEQUENCE [LARGE SCALE GENOMIC DNA]</scope>
    <source>
        <strain evidence="1 2">RW9S1A</strain>
    </source>
</reference>
<dbReference type="EMBL" id="CP077095">
    <property type="protein sequence ID" value="QXI36748.1"/>
    <property type="molecule type" value="Genomic_DNA"/>
</dbReference>
<accession>A0A9E6PTD9</accession>
<proteinExistence type="predicted"/>
<evidence type="ECO:0000313" key="1">
    <source>
        <dbReference type="EMBL" id="QXI36748.1"/>
    </source>
</evidence>
<evidence type="ECO:0000313" key="2">
    <source>
        <dbReference type="Proteomes" id="UP000633418"/>
    </source>
</evidence>
<dbReference type="Proteomes" id="UP000633418">
    <property type="component" value="Chromosome"/>
</dbReference>
<sequence>MSEALRKTVSNDSLGTPKKFTLYEQNGIKITLTLPSPVALNLNSQEFYPPEADRTTILAPVLENNSGMAVKSASFSIKLNNVIENDNTVANVRWWSVDEAQGLQSMEFTCGQIDDKGNGSGTAKTPGYSRIRWATMANTARQNQTFTVSNVNVLLTFNSSADTTTGANDGPIIRVG</sequence>
<reference evidence="1 2" key="2">
    <citation type="journal article" date="2021" name="Microorganisms">
        <title>The Ever-Expanding Pseudomonas Genus: Description of 43 New Species and Partition of the Pseudomonas putida Group.</title>
        <authorList>
            <person name="Girard L."/>
            <person name="Lood C."/>
            <person name="Hofte M."/>
            <person name="Vandamme P."/>
            <person name="Rokni-Zadeh H."/>
            <person name="van Noort V."/>
            <person name="Lavigne R."/>
            <person name="De Mot R."/>
        </authorList>
    </citation>
    <scope>NUCLEOTIDE SEQUENCE [LARGE SCALE GENOMIC DNA]</scope>
    <source>
        <strain evidence="1 2">RW9S1A</strain>
    </source>
</reference>